<dbReference type="FunFam" id="3.40.50.720:FF:000084">
    <property type="entry name" value="Short-chain dehydrogenase reductase"/>
    <property type="match status" value="1"/>
</dbReference>
<keyword evidence="2 4" id="KW-0560">Oxidoreductase</keyword>
<dbReference type="PANTHER" id="PTHR42760:SF133">
    <property type="entry name" value="3-OXOACYL-[ACYL-CARRIER-PROTEIN] REDUCTASE"/>
    <property type="match status" value="1"/>
</dbReference>
<accession>A0A3A8QSE7</accession>
<dbReference type="GO" id="GO:0047936">
    <property type="term" value="F:glucose 1-dehydrogenase [NAD(P)+] activity"/>
    <property type="evidence" value="ECO:0007669"/>
    <property type="project" value="UniProtKB-EC"/>
</dbReference>
<name>A0A3A8QSE7_9BACT</name>
<dbReference type="PRINTS" id="PR00080">
    <property type="entry name" value="SDRFAMILY"/>
</dbReference>
<evidence type="ECO:0000313" key="4">
    <source>
        <dbReference type="EMBL" id="RKH67822.1"/>
    </source>
</evidence>
<reference evidence="5" key="1">
    <citation type="submission" date="2018-09" db="EMBL/GenBank/DDBJ databases">
        <authorList>
            <person name="Livingstone P.G."/>
            <person name="Whitworth D.E."/>
        </authorList>
    </citation>
    <scope>NUCLEOTIDE SEQUENCE [LARGE SCALE GENOMIC DNA]</scope>
    <source>
        <strain evidence="5">CA051B</strain>
    </source>
</reference>
<proteinExistence type="inferred from homology"/>
<dbReference type="RefSeq" id="WP_120641799.1">
    <property type="nucleotide sequence ID" value="NZ_RAWB01000013.1"/>
</dbReference>
<organism evidence="4 5">
    <name type="scientific">Corallococcus llansteffanensis</name>
    <dbReference type="NCBI Taxonomy" id="2316731"/>
    <lineage>
        <taxon>Bacteria</taxon>
        <taxon>Pseudomonadati</taxon>
        <taxon>Myxococcota</taxon>
        <taxon>Myxococcia</taxon>
        <taxon>Myxococcales</taxon>
        <taxon>Cystobacterineae</taxon>
        <taxon>Myxococcaceae</taxon>
        <taxon>Corallococcus</taxon>
    </lineage>
</organism>
<evidence type="ECO:0000256" key="3">
    <source>
        <dbReference type="RuleBase" id="RU000363"/>
    </source>
</evidence>
<dbReference type="InterPro" id="IPR020904">
    <property type="entry name" value="Sc_DH/Rdtase_CS"/>
</dbReference>
<dbReference type="PRINTS" id="PR00081">
    <property type="entry name" value="GDHRDH"/>
</dbReference>
<dbReference type="PROSITE" id="PS00061">
    <property type="entry name" value="ADH_SHORT"/>
    <property type="match status" value="1"/>
</dbReference>
<dbReference type="Pfam" id="PF00106">
    <property type="entry name" value="adh_short"/>
    <property type="match status" value="1"/>
</dbReference>
<dbReference type="Proteomes" id="UP000272888">
    <property type="component" value="Unassembled WGS sequence"/>
</dbReference>
<sequence>MTPSSFCLEGRRALITGASSGLGLHFAGVLARAGAEVVLAARSTDKLVTEVEQLRASGARAHAVSLDVTRSESVQAGVAEAERLAGGVLDVLVNNAGVSGEHFFLQVEEPEWDAVVDTNLKGAYLVARAVARRLVEAGTPGSIINIASILGLRVSGSVAPYCASKAGLIHLTRAMALELARHRIRVNALAPGYIETDLNRGFFESGAGQKVLARIPFRRLGLMRELEGPLLLLASEAGSYMSGSVLEVDGGHLCSTL</sequence>
<dbReference type="SUPFAM" id="SSF51735">
    <property type="entry name" value="NAD(P)-binding Rossmann-fold domains"/>
    <property type="match status" value="1"/>
</dbReference>
<dbReference type="PANTHER" id="PTHR42760">
    <property type="entry name" value="SHORT-CHAIN DEHYDROGENASES/REDUCTASES FAMILY MEMBER"/>
    <property type="match status" value="1"/>
</dbReference>
<dbReference type="EC" id="1.1.1.47" evidence="4"/>
<evidence type="ECO:0000256" key="1">
    <source>
        <dbReference type="ARBA" id="ARBA00006484"/>
    </source>
</evidence>
<dbReference type="InterPro" id="IPR002347">
    <property type="entry name" value="SDR_fam"/>
</dbReference>
<keyword evidence="5" id="KW-1185">Reference proteome</keyword>
<protein>
    <submittedName>
        <fullName evidence="4">Glucose 1-dehydrogenase</fullName>
        <ecNumber evidence="4">1.1.1.47</ecNumber>
    </submittedName>
</protein>
<gene>
    <name evidence="4" type="ORF">D7V93_02425</name>
</gene>
<dbReference type="InterPro" id="IPR036291">
    <property type="entry name" value="NAD(P)-bd_dom_sf"/>
</dbReference>
<evidence type="ECO:0000256" key="2">
    <source>
        <dbReference type="ARBA" id="ARBA00023002"/>
    </source>
</evidence>
<evidence type="ECO:0000313" key="5">
    <source>
        <dbReference type="Proteomes" id="UP000272888"/>
    </source>
</evidence>
<comment type="similarity">
    <text evidence="1 3">Belongs to the short-chain dehydrogenases/reductases (SDR) family.</text>
</comment>
<comment type="caution">
    <text evidence="4">The sequence shown here is derived from an EMBL/GenBank/DDBJ whole genome shotgun (WGS) entry which is preliminary data.</text>
</comment>
<dbReference type="Gene3D" id="3.40.50.720">
    <property type="entry name" value="NAD(P)-binding Rossmann-like Domain"/>
    <property type="match status" value="1"/>
</dbReference>
<dbReference type="EMBL" id="RAWB01000013">
    <property type="protein sequence ID" value="RKH67822.1"/>
    <property type="molecule type" value="Genomic_DNA"/>
</dbReference>
<dbReference type="AlphaFoldDB" id="A0A3A8QSE7"/>